<evidence type="ECO:0000313" key="3">
    <source>
        <dbReference type="Proteomes" id="UP000029227"/>
    </source>
</evidence>
<dbReference type="EMBL" id="BBMN01000014">
    <property type="protein sequence ID" value="GAL06975.1"/>
    <property type="molecule type" value="Genomic_DNA"/>
</dbReference>
<dbReference type="InterPro" id="IPR022737">
    <property type="entry name" value="RapA_C"/>
</dbReference>
<dbReference type="Gene3D" id="3.30.360.80">
    <property type="match status" value="1"/>
</dbReference>
<accession>A0A090QV02</accession>
<name>A0A090QV02_9GAMM</name>
<reference evidence="2 3" key="1">
    <citation type="journal article" date="2014" name="Genome Announc.">
        <title>Draft Genome Sequences of Two Vibrionaceae Species, Vibrio ponticus C121 and Photobacterium aphoticum C119, Isolated as Coral Reef Microbiota.</title>
        <authorList>
            <person name="Al-saari N."/>
            <person name="Meirelles P.M."/>
            <person name="Mino S."/>
            <person name="Suda W."/>
            <person name="Oshima K."/>
            <person name="Hattori M."/>
            <person name="Ohkuma M."/>
            <person name="Thompson F.L."/>
            <person name="Gomez-Gil B."/>
            <person name="Sawabe T."/>
            <person name="Sawabe T."/>
        </authorList>
    </citation>
    <scope>NUCLEOTIDE SEQUENCE [LARGE SCALE GENOMIC DNA]</scope>
    <source>
        <strain evidence="2 3">JCM 19237</strain>
    </source>
</reference>
<dbReference type="GO" id="GO:0016817">
    <property type="term" value="F:hydrolase activity, acting on acid anhydrides"/>
    <property type="evidence" value="ECO:0007669"/>
    <property type="project" value="InterPro"/>
</dbReference>
<proteinExistence type="predicted"/>
<protein>
    <submittedName>
        <fullName evidence="2">RNA polymerase associated protein RapA</fullName>
    </submittedName>
</protein>
<feature type="domain" description="RNA polymerase recycling bacterial C-terminal" evidence="1">
    <location>
        <begin position="2"/>
        <end position="123"/>
    </location>
</feature>
<dbReference type="eggNOG" id="COG0553">
    <property type="taxonomic scope" value="Bacteria"/>
</dbReference>
<dbReference type="STRING" id="754436.JCM19237_2980"/>
<organism evidence="2 3">
    <name type="scientific">Photobacterium aphoticum</name>
    <dbReference type="NCBI Taxonomy" id="754436"/>
    <lineage>
        <taxon>Bacteria</taxon>
        <taxon>Pseudomonadati</taxon>
        <taxon>Pseudomonadota</taxon>
        <taxon>Gammaproteobacteria</taxon>
        <taxon>Vibrionales</taxon>
        <taxon>Vibrionaceae</taxon>
        <taxon>Photobacterium</taxon>
    </lineage>
</organism>
<dbReference type="AlphaFoldDB" id="A0A090QV02"/>
<dbReference type="Pfam" id="PF12137">
    <property type="entry name" value="RapA_C"/>
    <property type="match status" value="1"/>
</dbReference>
<evidence type="ECO:0000259" key="1">
    <source>
        <dbReference type="Pfam" id="PF12137"/>
    </source>
</evidence>
<sequence>MVTPSEHMMVASYPGLPYDGCTITFDRDTALSREDLHFISWEHPMIQGGIDLLLTEGVGTTAVSLLKNKALPVGTLLLELIYVVDAQAPKQSGIGRFLPATPIRVLLDGKGNNLSSNVEFEALTVS</sequence>
<gene>
    <name evidence="2" type="ORF">JCM19237_2980</name>
</gene>
<dbReference type="Proteomes" id="UP000029227">
    <property type="component" value="Unassembled WGS sequence"/>
</dbReference>
<comment type="caution">
    <text evidence="2">The sequence shown here is derived from an EMBL/GenBank/DDBJ whole genome shotgun (WGS) entry which is preliminary data.</text>
</comment>
<evidence type="ECO:0000313" key="2">
    <source>
        <dbReference type="EMBL" id="GAL06975.1"/>
    </source>
</evidence>